<feature type="transmembrane region" description="Helical" evidence="7">
    <location>
        <begin position="179"/>
        <end position="199"/>
    </location>
</feature>
<dbReference type="STRING" id="1382522.W6MUN6"/>
<accession>W6MUN6</accession>
<evidence type="ECO:0000313" key="8">
    <source>
        <dbReference type="EMBL" id="CDK29432.1"/>
    </source>
</evidence>
<dbReference type="PROSITE" id="PS51257">
    <property type="entry name" value="PROKAR_LIPOPROTEIN"/>
    <property type="match status" value="1"/>
</dbReference>
<dbReference type="PANTHER" id="PTHR11009">
    <property type="entry name" value="DER1-LIKE PROTEIN, DERLIN"/>
    <property type="match status" value="1"/>
</dbReference>
<keyword evidence="9" id="KW-1185">Reference proteome</keyword>
<evidence type="ECO:0000256" key="3">
    <source>
        <dbReference type="ARBA" id="ARBA00022692"/>
    </source>
</evidence>
<reference evidence="8" key="2">
    <citation type="submission" date="2014-02" db="EMBL/GenBank/DDBJ databases">
        <title>Complete DNA sequence of /Kuraishia capsulata/ illustrates novel genomic features among budding yeasts (/Saccharomycotina/).</title>
        <authorList>
            <person name="Morales L."/>
            <person name="Noel B."/>
            <person name="Porcel B."/>
            <person name="Marcet-Houben M."/>
            <person name="Hullo M-F."/>
            <person name="Sacerdot C."/>
            <person name="Tekaia F."/>
            <person name="Leh-Louis V."/>
            <person name="Despons L."/>
            <person name="Khanna V."/>
            <person name="Aury J-M."/>
            <person name="Barbe V."/>
            <person name="Couloux A."/>
            <person name="Labadie K."/>
            <person name="Pelletier E."/>
            <person name="Souciet J-L."/>
            <person name="Boekhout T."/>
            <person name="Gabaldon T."/>
            <person name="Wincker P."/>
            <person name="Dujon B."/>
        </authorList>
    </citation>
    <scope>NUCLEOTIDE SEQUENCE</scope>
    <source>
        <strain evidence="8">CBS 1993</strain>
    </source>
</reference>
<name>W6MUN6_9ASCO</name>
<evidence type="ECO:0000313" key="9">
    <source>
        <dbReference type="Proteomes" id="UP000019384"/>
    </source>
</evidence>
<dbReference type="Pfam" id="PF04511">
    <property type="entry name" value="DER1"/>
    <property type="match status" value="1"/>
</dbReference>
<proteinExistence type="inferred from homology"/>
<keyword evidence="4 7" id="KW-0256">Endoplasmic reticulum</keyword>
<comment type="similarity">
    <text evidence="2 7">Belongs to the derlin family.</text>
</comment>
<evidence type="ECO:0000256" key="7">
    <source>
        <dbReference type="RuleBase" id="RU363059"/>
    </source>
</evidence>
<dbReference type="GeneID" id="34522806"/>
<comment type="function">
    <text evidence="7">May be involved in the degradation of misfolded endoplasmic reticulum (ER) luminal proteins.</text>
</comment>
<dbReference type="GO" id="GO:0006950">
    <property type="term" value="P:response to stress"/>
    <property type="evidence" value="ECO:0007669"/>
    <property type="project" value="UniProtKB-ARBA"/>
</dbReference>
<keyword evidence="5 7" id="KW-1133">Transmembrane helix</keyword>
<evidence type="ECO:0000256" key="5">
    <source>
        <dbReference type="ARBA" id="ARBA00022989"/>
    </source>
</evidence>
<dbReference type="RefSeq" id="XP_022461418.1">
    <property type="nucleotide sequence ID" value="XM_022600614.1"/>
</dbReference>
<dbReference type="EMBL" id="HG793130">
    <property type="protein sequence ID" value="CDK29432.1"/>
    <property type="molecule type" value="Genomic_DNA"/>
</dbReference>
<comment type="subcellular location">
    <subcellularLocation>
        <location evidence="1 7">Endoplasmic reticulum membrane</location>
        <topology evidence="1 7">Multi-pass membrane protein</topology>
    </subcellularLocation>
</comment>
<organism evidence="8 9">
    <name type="scientific">Kuraishia capsulata CBS 1993</name>
    <dbReference type="NCBI Taxonomy" id="1382522"/>
    <lineage>
        <taxon>Eukaryota</taxon>
        <taxon>Fungi</taxon>
        <taxon>Dikarya</taxon>
        <taxon>Ascomycota</taxon>
        <taxon>Saccharomycotina</taxon>
        <taxon>Pichiomycetes</taxon>
        <taxon>Pichiales</taxon>
        <taxon>Pichiaceae</taxon>
        <taxon>Kuraishia</taxon>
    </lineage>
</organism>
<dbReference type="SUPFAM" id="SSF144091">
    <property type="entry name" value="Rhomboid-like"/>
    <property type="match status" value="1"/>
</dbReference>
<dbReference type="Proteomes" id="UP000019384">
    <property type="component" value="Unassembled WGS sequence"/>
</dbReference>
<feature type="transmembrane region" description="Helical" evidence="7">
    <location>
        <begin position="93"/>
        <end position="115"/>
    </location>
</feature>
<dbReference type="GO" id="GO:0005789">
    <property type="term" value="C:endoplasmic reticulum membrane"/>
    <property type="evidence" value="ECO:0007669"/>
    <property type="project" value="UniProtKB-SubCell"/>
</dbReference>
<gene>
    <name evidence="8" type="ORF">KUCA_T00005420001</name>
</gene>
<dbReference type="AlphaFoldDB" id="W6MUN6"/>
<keyword evidence="3 7" id="KW-0812">Transmembrane</keyword>
<evidence type="ECO:0000256" key="1">
    <source>
        <dbReference type="ARBA" id="ARBA00004477"/>
    </source>
</evidence>
<evidence type="ECO:0000256" key="4">
    <source>
        <dbReference type="ARBA" id="ARBA00022824"/>
    </source>
</evidence>
<dbReference type="HOGENOM" id="CLU_973387_0_0_1"/>
<dbReference type="InterPro" id="IPR007599">
    <property type="entry name" value="DER1"/>
</dbReference>
<protein>
    <recommendedName>
        <fullName evidence="7">Derlin</fullName>
    </recommendedName>
</protein>
<reference evidence="8" key="1">
    <citation type="submission" date="2013-12" db="EMBL/GenBank/DDBJ databases">
        <authorList>
            <person name="Genoscope - CEA"/>
        </authorList>
    </citation>
    <scope>NUCLEOTIDE SEQUENCE</scope>
    <source>
        <strain evidence="8">CBS 1993</strain>
    </source>
</reference>
<evidence type="ECO:0000256" key="2">
    <source>
        <dbReference type="ARBA" id="ARBA00008917"/>
    </source>
</evidence>
<sequence>MERHLWDVIQGIPPVTRTYLGVSFAFCSLVGCGQFSNNPSDWGLSFAKIFKYGQVYRLFTSIMYDGALRWELPFTWLRVGSVMTFLERKYENAWSFVWLIVLMALSNYVAAYFLLNCTDNTLLNAHFMFAVYYLSVRRFPNGDHVMMGLVTIKAKYILIMLYLFSFYSVWYFIAGYQGSLDGCVGILAGHLVFLGYDLVPPLFNGINVLQPIWEWTFVKRVFMPMKTLLLSTGLFAHADQVVLVQLDDDGVEGPVEVPVAVATGFELGNDDGLALRDLGGEEAVEE</sequence>
<dbReference type="OrthoDB" id="1716531at2759"/>
<evidence type="ECO:0000256" key="6">
    <source>
        <dbReference type="ARBA" id="ARBA00023136"/>
    </source>
</evidence>
<dbReference type="InterPro" id="IPR035952">
    <property type="entry name" value="Rhomboid-like_sf"/>
</dbReference>
<feature type="transmembrane region" description="Helical" evidence="7">
    <location>
        <begin position="156"/>
        <end position="173"/>
    </location>
</feature>
<keyword evidence="6 7" id="KW-0472">Membrane</keyword>
<feature type="transmembrane region" description="Helical" evidence="7">
    <location>
        <begin position="121"/>
        <end position="136"/>
    </location>
</feature>